<organism evidence="1 2">
    <name type="scientific">Symbiodinium microadriaticum</name>
    <name type="common">Dinoflagellate</name>
    <name type="synonym">Zooxanthella microadriatica</name>
    <dbReference type="NCBI Taxonomy" id="2951"/>
    <lineage>
        <taxon>Eukaryota</taxon>
        <taxon>Sar</taxon>
        <taxon>Alveolata</taxon>
        <taxon>Dinophyceae</taxon>
        <taxon>Suessiales</taxon>
        <taxon>Symbiodiniaceae</taxon>
        <taxon>Symbiodinium</taxon>
    </lineage>
</organism>
<accession>A0A1Q9D1L3</accession>
<keyword evidence="2" id="KW-1185">Reference proteome</keyword>
<proteinExistence type="predicted"/>
<gene>
    <name evidence="1" type="ORF">AK812_SmicGene29538</name>
</gene>
<reference evidence="1 2" key="1">
    <citation type="submission" date="2016-02" db="EMBL/GenBank/DDBJ databases">
        <title>Genome analysis of coral dinoflagellate symbionts highlights evolutionary adaptations to a symbiotic lifestyle.</title>
        <authorList>
            <person name="Aranda M."/>
            <person name="Li Y."/>
            <person name="Liew Y.J."/>
            <person name="Baumgarten S."/>
            <person name="Simakov O."/>
            <person name="Wilson M."/>
            <person name="Piel J."/>
            <person name="Ashoor H."/>
            <person name="Bougouffa S."/>
            <person name="Bajic V.B."/>
            <person name="Ryu T."/>
            <person name="Ravasi T."/>
            <person name="Bayer T."/>
            <person name="Micklem G."/>
            <person name="Kim H."/>
            <person name="Bhak J."/>
            <person name="Lajeunesse T.C."/>
            <person name="Voolstra C.R."/>
        </authorList>
    </citation>
    <scope>NUCLEOTIDE SEQUENCE [LARGE SCALE GENOMIC DNA]</scope>
    <source>
        <strain evidence="1 2">CCMP2467</strain>
    </source>
</reference>
<name>A0A1Q9D1L3_SYMMI</name>
<evidence type="ECO:0000313" key="2">
    <source>
        <dbReference type="Proteomes" id="UP000186817"/>
    </source>
</evidence>
<dbReference type="Proteomes" id="UP000186817">
    <property type="component" value="Unassembled WGS sequence"/>
</dbReference>
<comment type="caution">
    <text evidence="1">The sequence shown here is derived from an EMBL/GenBank/DDBJ whole genome shotgun (WGS) entry which is preliminary data.</text>
</comment>
<protein>
    <submittedName>
        <fullName evidence="1">Uncharacterized protein</fullName>
    </submittedName>
</protein>
<dbReference type="EMBL" id="LSRX01000780">
    <property type="protein sequence ID" value="OLP89043.1"/>
    <property type="molecule type" value="Genomic_DNA"/>
</dbReference>
<sequence length="97" mass="10437">MVSPDESSRAPWMLGMVLDSLRVAFVLPYPVVLDSLEVILYPVTVIPAPIVGNFGAPPTRCDVHSVPSGGRPRGAGDRSVVLLSLLRTSYCFMLGRP</sequence>
<dbReference type="OrthoDB" id="10463663at2759"/>
<evidence type="ECO:0000313" key="1">
    <source>
        <dbReference type="EMBL" id="OLP89043.1"/>
    </source>
</evidence>
<dbReference type="AlphaFoldDB" id="A0A1Q9D1L3"/>